<dbReference type="RefSeq" id="WP_107184390.1">
    <property type="nucleotide sequence ID" value="NZ_JAWQGC010000003.1"/>
</dbReference>
<name>A0A2T3KYT9_PHOLD</name>
<sequence>MGRKIVSKLIMLLVLFSSNCFAYDVLININGRIIENTCTISPLDQNKLVSFGTVDKKEFGSVGTKIKKTPITIKFENCSESIQAVKLNLKGDADKTDVNTLNINGDEDMGFSIAFFTPNDEQIKLNGSSEVINFDSSDSQSITFSASLKKTETDVAEGAFSATATFEVEYL</sequence>
<dbReference type="PANTHER" id="PTHR33420:SF26">
    <property type="entry name" value="FIMBRIAL SUBUNIT"/>
    <property type="match status" value="1"/>
</dbReference>
<dbReference type="Gene3D" id="2.60.40.1090">
    <property type="entry name" value="Fimbrial-type adhesion domain"/>
    <property type="match status" value="1"/>
</dbReference>
<dbReference type="InterPro" id="IPR050263">
    <property type="entry name" value="Bact_Fimbrial_Adh_Pro"/>
</dbReference>
<evidence type="ECO:0000259" key="2">
    <source>
        <dbReference type="Pfam" id="PF00419"/>
    </source>
</evidence>
<dbReference type="Proteomes" id="UP000240530">
    <property type="component" value="Unassembled WGS sequence"/>
</dbReference>
<evidence type="ECO:0000313" key="3">
    <source>
        <dbReference type="EMBL" id="PSV12970.1"/>
    </source>
</evidence>
<dbReference type="EMBL" id="PYNS01000002">
    <property type="protein sequence ID" value="PSV12970.1"/>
    <property type="molecule type" value="Genomic_DNA"/>
</dbReference>
<dbReference type="Pfam" id="PF00419">
    <property type="entry name" value="Fimbrial"/>
    <property type="match status" value="1"/>
</dbReference>
<dbReference type="InterPro" id="IPR000259">
    <property type="entry name" value="Adhesion_dom_fimbrial"/>
</dbReference>
<feature type="signal peptide" evidence="1">
    <location>
        <begin position="1"/>
        <end position="22"/>
    </location>
</feature>
<evidence type="ECO:0000313" key="4">
    <source>
        <dbReference type="Proteomes" id="UP000240530"/>
    </source>
</evidence>
<feature type="chain" id="PRO_5015468495" description="Fimbrial-type adhesion domain-containing protein" evidence="1">
    <location>
        <begin position="23"/>
        <end position="171"/>
    </location>
</feature>
<gene>
    <name evidence="3" type="ORF">C0W93_04440</name>
</gene>
<feature type="domain" description="Fimbrial-type adhesion" evidence="2">
    <location>
        <begin position="27"/>
        <end position="170"/>
    </location>
</feature>
<protein>
    <recommendedName>
        <fullName evidence="2">Fimbrial-type adhesion domain-containing protein</fullName>
    </recommendedName>
</protein>
<reference evidence="3 4" key="1">
    <citation type="submission" date="2018-03" db="EMBL/GenBank/DDBJ databases">
        <title>Whole genome sequencing of Histamine producing bacteria.</title>
        <authorList>
            <person name="Butler K."/>
        </authorList>
    </citation>
    <scope>NUCLEOTIDE SEQUENCE [LARGE SCALE GENOMIC DNA]</scope>
    <source>
        <strain evidence="3 4">Res.4.1</strain>
    </source>
</reference>
<dbReference type="InterPro" id="IPR036937">
    <property type="entry name" value="Adhesion_dom_fimbrial_sf"/>
</dbReference>
<dbReference type="GO" id="GO:0043709">
    <property type="term" value="P:cell adhesion involved in single-species biofilm formation"/>
    <property type="evidence" value="ECO:0007669"/>
    <property type="project" value="TreeGrafter"/>
</dbReference>
<proteinExistence type="predicted"/>
<accession>A0A2T3KYT9</accession>
<organism evidence="3 4">
    <name type="scientific">Photobacterium leiognathi subsp. mandapamensis</name>
    <name type="common">Photobacterium mandapamensis</name>
    <dbReference type="NCBI Taxonomy" id="48408"/>
    <lineage>
        <taxon>Bacteria</taxon>
        <taxon>Pseudomonadati</taxon>
        <taxon>Pseudomonadota</taxon>
        <taxon>Gammaproteobacteria</taxon>
        <taxon>Vibrionales</taxon>
        <taxon>Vibrionaceae</taxon>
        <taxon>Photobacterium</taxon>
    </lineage>
</organism>
<dbReference type="PANTHER" id="PTHR33420">
    <property type="entry name" value="FIMBRIAL SUBUNIT ELFA-RELATED"/>
    <property type="match status" value="1"/>
</dbReference>
<comment type="caution">
    <text evidence="3">The sequence shown here is derived from an EMBL/GenBank/DDBJ whole genome shotgun (WGS) entry which is preliminary data.</text>
</comment>
<dbReference type="InterPro" id="IPR008966">
    <property type="entry name" value="Adhesion_dom_sf"/>
</dbReference>
<dbReference type="AlphaFoldDB" id="A0A2T3KYT9"/>
<dbReference type="GO" id="GO:0009289">
    <property type="term" value="C:pilus"/>
    <property type="evidence" value="ECO:0007669"/>
    <property type="project" value="InterPro"/>
</dbReference>
<dbReference type="SUPFAM" id="SSF49401">
    <property type="entry name" value="Bacterial adhesins"/>
    <property type="match status" value="1"/>
</dbReference>
<keyword evidence="1" id="KW-0732">Signal</keyword>
<evidence type="ECO:0000256" key="1">
    <source>
        <dbReference type="SAM" id="SignalP"/>
    </source>
</evidence>